<feature type="active site" description="Proton acceptor; for phosphorylation activity. Proton donor; for dephosphorylation activity" evidence="11">
    <location>
        <position position="177"/>
    </location>
</feature>
<evidence type="ECO:0000256" key="2">
    <source>
        <dbReference type="ARBA" id="ARBA00006883"/>
    </source>
</evidence>
<evidence type="ECO:0000256" key="9">
    <source>
        <dbReference type="ARBA" id="ARBA00023277"/>
    </source>
</evidence>
<comment type="miscellaneous">
    <text evidence="11">Both phosphorylation and phosphorolysis are carried out by the same active site and suggest a common mechanism for both reactions.</text>
</comment>
<dbReference type="KEGG" id="aaco:K1I37_13775"/>
<dbReference type="HAMAP" id="MF_01249">
    <property type="entry name" value="HPr_kinase"/>
    <property type="match status" value="1"/>
</dbReference>
<comment type="subunit">
    <text evidence="11">Homohexamer.</text>
</comment>
<dbReference type="STRING" id="1356854.N007_17090"/>
<evidence type="ECO:0000256" key="4">
    <source>
        <dbReference type="ARBA" id="ARBA00022679"/>
    </source>
</evidence>
<organism evidence="12 13">
    <name type="scientific">Alicyclobacillus acidoterrestris (strain ATCC 49025 / DSM 3922 / CIP 106132 / NCIMB 13137 / GD3B)</name>
    <dbReference type="NCBI Taxonomy" id="1356854"/>
    <lineage>
        <taxon>Bacteria</taxon>
        <taxon>Bacillati</taxon>
        <taxon>Bacillota</taxon>
        <taxon>Bacilli</taxon>
        <taxon>Bacillales</taxon>
        <taxon>Alicyclobacillaceae</taxon>
        <taxon>Alicyclobacillus</taxon>
    </lineage>
</organism>
<name>T0CPM3_ALIAG</name>
<feature type="region of interest" description="Important for the catalytic mechanism of dephosphorylation" evidence="11">
    <location>
        <begin position="266"/>
        <end position="271"/>
    </location>
</feature>
<dbReference type="PANTHER" id="PTHR30305">
    <property type="entry name" value="PROTEIN YJDM-RELATED"/>
    <property type="match status" value="1"/>
</dbReference>
<evidence type="ECO:0000256" key="11">
    <source>
        <dbReference type="HAMAP-Rule" id="MF_01249"/>
    </source>
</evidence>
<dbReference type="GO" id="GO:0000287">
    <property type="term" value="F:magnesium ion binding"/>
    <property type="evidence" value="ECO:0007669"/>
    <property type="project" value="UniProtKB-UniRule"/>
</dbReference>
<feature type="region of interest" description="Important for the catalytic mechanism of both phosphorylation and dephosphorylation" evidence="11">
    <location>
        <begin position="201"/>
        <end position="210"/>
    </location>
</feature>
<dbReference type="Gene3D" id="3.40.1390.20">
    <property type="entry name" value="HprK N-terminal domain-like"/>
    <property type="match status" value="1"/>
</dbReference>
<comment type="catalytic activity">
    <reaction evidence="10 11">
        <text>[HPr protein]-O-phospho-L-serine + phosphate + H(+) = [HPr protein]-L-serine + diphosphate</text>
        <dbReference type="Rhea" id="RHEA:46604"/>
        <dbReference type="Rhea" id="RHEA-COMP:11602"/>
        <dbReference type="Rhea" id="RHEA-COMP:11603"/>
        <dbReference type="ChEBI" id="CHEBI:15378"/>
        <dbReference type="ChEBI" id="CHEBI:29999"/>
        <dbReference type="ChEBI" id="CHEBI:33019"/>
        <dbReference type="ChEBI" id="CHEBI:43474"/>
        <dbReference type="ChEBI" id="CHEBI:83421"/>
    </reaction>
</comment>
<gene>
    <name evidence="11 12" type="primary">hprK</name>
    <name evidence="12" type="ORF">K1I37_13775</name>
</gene>
<dbReference type="GO" id="GO:0006109">
    <property type="term" value="P:regulation of carbohydrate metabolic process"/>
    <property type="evidence" value="ECO:0007669"/>
    <property type="project" value="UniProtKB-UniRule"/>
</dbReference>
<dbReference type="SUPFAM" id="SSF75138">
    <property type="entry name" value="HprK N-terminal domain-like"/>
    <property type="match status" value="1"/>
</dbReference>
<keyword evidence="5 11" id="KW-0547">Nucleotide-binding</keyword>
<proteinExistence type="inferred from homology"/>
<evidence type="ECO:0000313" key="12">
    <source>
        <dbReference type="EMBL" id="UNO47753.1"/>
    </source>
</evidence>
<keyword evidence="7 11" id="KW-0067">ATP-binding</keyword>
<feature type="active site" evidence="11">
    <location>
        <position position="159"/>
    </location>
</feature>
<dbReference type="SUPFAM" id="SSF53795">
    <property type="entry name" value="PEP carboxykinase-like"/>
    <property type="match status" value="1"/>
</dbReference>
<dbReference type="Pfam" id="PF02603">
    <property type="entry name" value="Hpr_kinase_N"/>
    <property type="match status" value="1"/>
</dbReference>
<dbReference type="InterPro" id="IPR027417">
    <property type="entry name" value="P-loop_NTPase"/>
</dbReference>
<dbReference type="EC" id="2.7.4.-" evidence="11"/>
<keyword evidence="4 11" id="KW-0808">Transferase</keyword>
<accession>T0CPM3</accession>
<comment type="similarity">
    <text evidence="2 11">Belongs to the HPrK/P family.</text>
</comment>
<keyword evidence="13" id="KW-1185">Reference proteome</keyword>
<dbReference type="RefSeq" id="WP_021298551.1">
    <property type="nucleotide sequence ID" value="NZ_AURB01000194.1"/>
</dbReference>
<comment type="domain">
    <text evidence="11">The Walker A ATP-binding motif also binds Pi and PPi.</text>
</comment>
<accession>A0A9E7CV36</accession>
<keyword evidence="11" id="KW-0460">Magnesium</keyword>
<dbReference type="AlphaFoldDB" id="T0CPM3"/>
<keyword evidence="9 11" id="KW-0119">Carbohydrate metabolism</keyword>
<dbReference type="eggNOG" id="COG1493">
    <property type="taxonomic scope" value="Bacteria"/>
</dbReference>
<keyword evidence="11" id="KW-0479">Metal-binding</keyword>
<dbReference type="GO" id="GO:0005524">
    <property type="term" value="F:ATP binding"/>
    <property type="evidence" value="ECO:0007669"/>
    <property type="project" value="UniProtKB-UniRule"/>
</dbReference>
<evidence type="ECO:0000256" key="3">
    <source>
        <dbReference type="ARBA" id="ARBA00022527"/>
    </source>
</evidence>
<protein>
    <recommendedName>
        <fullName evidence="11">HPr kinase/phosphorylase</fullName>
        <shortName evidence="11">HPrK/P</shortName>
        <ecNumber evidence="11">2.7.11.-</ecNumber>
        <ecNumber evidence="11">2.7.4.-</ecNumber>
    </recommendedName>
    <alternativeName>
        <fullName evidence="11">HPr(Ser) kinase/phosphorylase</fullName>
    </alternativeName>
</protein>
<feature type="binding site" evidence="11">
    <location>
        <begin position="153"/>
        <end position="160"/>
    </location>
    <ligand>
        <name>ATP</name>
        <dbReference type="ChEBI" id="CHEBI:30616"/>
    </ligand>
</feature>
<dbReference type="Gene3D" id="3.40.50.300">
    <property type="entry name" value="P-loop containing nucleotide triphosphate hydrolases"/>
    <property type="match status" value="1"/>
</dbReference>
<dbReference type="Pfam" id="PF07475">
    <property type="entry name" value="Hpr_kinase_C"/>
    <property type="match status" value="1"/>
</dbReference>
<evidence type="ECO:0000256" key="8">
    <source>
        <dbReference type="ARBA" id="ARBA00023268"/>
    </source>
</evidence>
<dbReference type="CDD" id="cd01918">
    <property type="entry name" value="HprK_C"/>
    <property type="match status" value="1"/>
</dbReference>
<dbReference type="EC" id="2.7.11.-" evidence="11"/>
<evidence type="ECO:0000313" key="13">
    <source>
        <dbReference type="Proteomes" id="UP000829401"/>
    </source>
</evidence>
<dbReference type="GO" id="GO:0004712">
    <property type="term" value="F:protein serine/threonine/tyrosine kinase activity"/>
    <property type="evidence" value="ECO:0007669"/>
    <property type="project" value="UniProtKB-UniRule"/>
</dbReference>
<dbReference type="Proteomes" id="UP000829401">
    <property type="component" value="Chromosome"/>
</dbReference>
<keyword evidence="8 11" id="KW-0511">Multifunctional enzyme</keyword>
<dbReference type="GO" id="GO:0000155">
    <property type="term" value="F:phosphorelay sensor kinase activity"/>
    <property type="evidence" value="ECO:0007669"/>
    <property type="project" value="InterPro"/>
</dbReference>
<evidence type="ECO:0000256" key="1">
    <source>
        <dbReference type="ARBA" id="ARBA00001120"/>
    </source>
</evidence>
<keyword evidence="3 11" id="KW-0723">Serine/threonine-protein kinase</keyword>
<dbReference type="NCBIfam" id="TIGR00679">
    <property type="entry name" value="hpr-ser"/>
    <property type="match status" value="1"/>
</dbReference>
<dbReference type="InterPro" id="IPR011104">
    <property type="entry name" value="Hpr_kin/Pase_C"/>
</dbReference>
<comment type="cofactor">
    <cofactor evidence="11">
        <name>Mg(2+)</name>
        <dbReference type="ChEBI" id="CHEBI:18420"/>
    </cofactor>
</comment>
<comment type="catalytic activity">
    <reaction evidence="1 11">
        <text>[HPr protein]-L-serine + ATP = [HPr protein]-O-phospho-L-serine + ADP + H(+)</text>
        <dbReference type="Rhea" id="RHEA:46600"/>
        <dbReference type="Rhea" id="RHEA-COMP:11602"/>
        <dbReference type="Rhea" id="RHEA-COMP:11603"/>
        <dbReference type="ChEBI" id="CHEBI:15378"/>
        <dbReference type="ChEBI" id="CHEBI:29999"/>
        <dbReference type="ChEBI" id="CHEBI:30616"/>
        <dbReference type="ChEBI" id="CHEBI:83421"/>
        <dbReference type="ChEBI" id="CHEBI:456216"/>
    </reaction>
</comment>
<dbReference type="InterPro" id="IPR003755">
    <property type="entry name" value="HPr(Ser)_kin/Pase"/>
</dbReference>
<evidence type="ECO:0000256" key="7">
    <source>
        <dbReference type="ARBA" id="ARBA00022840"/>
    </source>
</evidence>
<keyword evidence="6 11" id="KW-0418">Kinase</keyword>
<dbReference type="EMBL" id="CP080467">
    <property type="protein sequence ID" value="UNO47753.1"/>
    <property type="molecule type" value="Genomic_DNA"/>
</dbReference>
<reference evidence="13" key="1">
    <citation type="journal article" date="2022" name="G3 (Bethesda)">
        <title>Unveiling the complete genome sequence of Alicyclobacillus acidoterrestris DSM 3922T, a taint-producing strain.</title>
        <authorList>
            <person name="Leonardo I.C."/>
            <person name="Barreto Crespo M.T."/>
            <person name="Gaspar F.B."/>
        </authorList>
    </citation>
    <scope>NUCLEOTIDE SEQUENCE [LARGE SCALE GENOMIC DNA]</scope>
    <source>
        <strain evidence="13">DSM 3922</strain>
    </source>
</reference>
<evidence type="ECO:0000256" key="10">
    <source>
        <dbReference type="ARBA" id="ARBA00047657"/>
    </source>
</evidence>
<dbReference type="GO" id="GO:0004674">
    <property type="term" value="F:protein serine/threonine kinase activity"/>
    <property type="evidence" value="ECO:0007669"/>
    <property type="project" value="UniProtKB-KW"/>
</dbReference>
<evidence type="ECO:0000256" key="5">
    <source>
        <dbReference type="ARBA" id="ARBA00022741"/>
    </source>
</evidence>
<feature type="binding site" evidence="11">
    <location>
        <position position="160"/>
    </location>
    <ligand>
        <name>Mg(2+)</name>
        <dbReference type="ChEBI" id="CHEBI:18420"/>
    </ligand>
</feature>
<dbReference type="OrthoDB" id="9778803at2"/>
<dbReference type="InterPro" id="IPR011126">
    <property type="entry name" value="Hpr_kin/Pase_Hpr_N"/>
</dbReference>
<feature type="active site" evidence="11">
    <location>
        <position position="138"/>
    </location>
</feature>
<sequence>MDRLTVQQLIQQFGLELLAGEQGISRAIESDDIHRPGLELTGYLGYFPSERIQVLGRTEITYLQSLDADERELRTRDVVALEPPCFIVTRGQQQLEFFVKHCDAHGVPLLRTASKSTPFISLLGNYLERQLAEEQSIHGVCMNIFGVGVSLRGASGIGKSEVALSLIERGHRLVSDDIVRVKKVGPDALVGTHNTNNRELLHLRGIGFIDVTRLFGSGAFQDETHLDVEIELIPWDDHVDTELISLGSEGNTSEYLGVAIPHIEIPVRPGRDIASLVEVACKNWRLKREGYDALAVFQERIWSNPDAEHP</sequence>
<comment type="caution">
    <text evidence="11">Lacks conserved residue(s) required for the propagation of feature annotation.</text>
</comment>
<dbReference type="InterPro" id="IPR028979">
    <property type="entry name" value="Ser_kin/Pase_Hpr-like_N_sf"/>
</dbReference>
<comment type="function">
    <text evidence="11">Catalyzes the ATP- as well as the pyrophosphate-dependent phosphorylation of a specific serine residue in HPr, a phosphocarrier protein of the phosphoenolpyruvate-dependent sugar phosphotransferase system (PTS). HprK/P also catalyzes the pyrophosphate-producing, inorganic phosphate-dependent dephosphorylation (phosphorolysis) of seryl-phosphorylated HPr (P-Ser-HPr). The two antagonistic activities of HprK/P are regulated by several intracellular metabolites, which change their concentration in response to the absence or presence of rapidly metabolisable carbon sources (glucose, fructose, etc.) in the growth medium. Therefore, by controlling the phosphorylation state of HPr, HPrK/P is a sensor enzyme that plays a major role in the regulation of carbon metabolism and sugar transport: it mediates carbon catabolite repression (CCR), and regulates PTS-catalyzed carbohydrate uptake and inducer exclusion.</text>
</comment>
<evidence type="ECO:0000256" key="6">
    <source>
        <dbReference type="ARBA" id="ARBA00022777"/>
    </source>
</evidence>
<dbReference type="PANTHER" id="PTHR30305:SF1">
    <property type="entry name" value="HPR KINASE_PHOSPHORYLASE"/>
    <property type="match status" value="1"/>
</dbReference>